<protein>
    <submittedName>
        <fullName evidence="4">Putative NADPH quinone oxidoreductase</fullName>
    </submittedName>
</protein>
<geneLocation type="plasmid" evidence="5">
    <name>Plasmid2 dna</name>
</geneLocation>
<dbReference type="InterPro" id="IPR013154">
    <property type="entry name" value="ADH-like_N"/>
</dbReference>
<dbReference type="Proteomes" id="UP000218287">
    <property type="component" value="Plasmid Plasmid2 dna"/>
</dbReference>
<accession>A0A1Z4GRB2</accession>
<dbReference type="PANTHER" id="PTHR48106">
    <property type="entry name" value="QUINONE OXIDOREDUCTASE PIG3-RELATED"/>
    <property type="match status" value="1"/>
</dbReference>
<dbReference type="SUPFAM" id="SSF51735">
    <property type="entry name" value="NAD(P)-binding Rossmann-fold domains"/>
    <property type="match status" value="1"/>
</dbReference>
<gene>
    <name evidence="4" type="ORF">NIES21_58970</name>
</gene>
<dbReference type="GO" id="GO:0016651">
    <property type="term" value="F:oxidoreductase activity, acting on NAD(P)H"/>
    <property type="evidence" value="ECO:0007669"/>
    <property type="project" value="TreeGrafter"/>
</dbReference>
<dbReference type="EMBL" id="AP018176">
    <property type="protein sequence ID" value="BAY20027.1"/>
    <property type="molecule type" value="Genomic_DNA"/>
</dbReference>
<dbReference type="Gene3D" id="3.40.50.720">
    <property type="entry name" value="NAD(P)-binding Rossmann-like Domain"/>
    <property type="match status" value="1"/>
</dbReference>
<keyword evidence="1" id="KW-0521">NADP</keyword>
<dbReference type="SMART" id="SM00829">
    <property type="entry name" value="PKS_ER"/>
    <property type="match status" value="1"/>
</dbReference>
<dbReference type="InterPro" id="IPR013149">
    <property type="entry name" value="ADH-like_C"/>
</dbReference>
<dbReference type="GO" id="GO:0070402">
    <property type="term" value="F:NADPH binding"/>
    <property type="evidence" value="ECO:0007669"/>
    <property type="project" value="TreeGrafter"/>
</dbReference>
<dbReference type="OrthoDB" id="9792162at2"/>
<dbReference type="CDD" id="cd08268">
    <property type="entry name" value="MDR2"/>
    <property type="match status" value="1"/>
</dbReference>
<name>A0A1Z4GRB2_9CYAN</name>
<dbReference type="AlphaFoldDB" id="A0A1Z4GRB2"/>
<organism evidence="4 5">
    <name type="scientific">Anabaenopsis circularis NIES-21</name>
    <dbReference type="NCBI Taxonomy" id="1085406"/>
    <lineage>
        <taxon>Bacteria</taxon>
        <taxon>Bacillati</taxon>
        <taxon>Cyanobacteriota</taxon>
        <taxon>Cyanophyceae</taxon>
        <taxon>Nostocales</taxon>
        <taxon>Nodulariaceae</taxon>
        <taxon>Anabaenopsis</taxon>
    </lineage>
</organism>
<sequence length="331" mass="35001">MTRVVRFHQIGGPEVLQIEDIEVGAPGPDEIRIRVEAIGLNRAEAMFRSGTYLEEPHLPARLGYEASSIVEALGSNVQGFEVGEAVSVIPAFSMNQYGVYAEQAIVPAAAVLKRPAGLSAVEAAAVWMQYLTAYGALIDIGRLASGDAVVITAASSSVGLAAIQIANSVGALAIATTRTSTKAEALQKAGAAHVIVTQKQDLVAEVMRITNGKGARIVFDPVAGPGIETLAQAMSRQGILFIYGNLSGQATPFPSAAAMLKSLSLRGYVLFELTSDPQRLALAQAFIRRGIEAGTLKPIIAKTFTLDQIIEAHRYLESNQQFGKIVVTLSQ</sequence>
<evidence type="ECO:0000256" key="1">
    <source>
        <dbReference type="ARBA" id="ARBA00022857"/>
    </source>
</evidence>
<keyword evidence="5" id="KW-1185">Reference proteome</keyword>
<dbReference type="InterPro" id="IPR020843">
    <property type="entry name" value="ER"/>
</dbReference>
<evidence type="ECO:0000256" key="2">
    <source>
        <dbReference type="ARBA" id="ARBA00023002"/>
    </source>
</evidence>
<dbReference type="InterPro" id="IPR036291">
    <property type="entry name" value="NAD(P)-bd_dom_sf"/>
</dbReference>
<feature type="domain" description="Enoyl reductase (ER)" evidence="3">
    <location>
        <begin position="11"/>
        <end position="327"/>
    </location>
</feature>
<keyword evidence="2" id="KW-0560">Oxidoreductase</keyword>
<dbReference type="Gene3D" id="3.90.180.10">
    <property type="entry name" value="Medium-chain alcohol dehydrogenases, catalytic domain"/>
    <property type="match status" value="1"/>
</dbReference>
<reference evidence="4 5" key="1">
    <citation type="submission" date="2017-06" db="EMBL/GenBank/DDBJ databases">
        <title>Genome sequencing of cyanobaciteial culture collection at National Institute for Environmental Studies (NIES).</title>
        <authorList>
            <person name="Hirose Y."/>
            <person name="Shimura Y."/>
            <person name="Fujisawa T."/>
            <person name="Nakamura Y."/>
            <person name="Kawachi M."/>
        </authorList>
    </citation>
    <scope>NUCLEOTIDE SEQUENCE [LARGE SCALE GENOMIC DNA]</scope>
    <source>
        <strain evidence="4 5">NIES-21</strain>
        <plasmid evidence="5">Plasmid2 dna</plasmid>
    </source>
</reference>
<evidence type="ECO:0000313" key="4">
    <source>
        <dbReference type="EMBL" id="BAY20027.1"/>
    </source>
</evidence>
<keyword evidence="4" id="KW-0614">Plasmid</keyword>
<evidence type="ECO:0000259" key="3">
    <source>
        <dbReference type="SMART" id="SM00829"/>
    </source>
</evidence>
<dbReference type="InterPro" id="IPR011032">
    <property type="entry name" value="GroES-like_sf"/>
</dbReference>
<dbReference type="PANTHER" id="PTHR48106:SF5">
    <property type="entry name" value="ZINC-CONTAINING ALCOHOL DEHYDROGENASE"/>
    <property type="match status" value="1"/>
</dbReference>
<proteinExistence type="predicted"/>
<dbReference type="Pfam" id="PF00107">
    <property type="entry name" value="ADH_zinc_N"/>
    <property type="match status" value="1"/>
</dbReference>
<evidence type="ECO:0000313" key="5">
    <source>
        <dbReference type="Proteomes" id="UP000218287"/>
    </source>
</evidence>
<dbReference type="SUPFAM" id="SSF50129">
    <property type="entry name" value="GroES-like"/>
    <property type="match status" value="1"/>
</dbReference>
<dbReference type="Pfam" id="PF08240">
    <property type="entry name" value="ADH_N"/>
    <property type="match status" value="1"/>
</dbReference>